<reference evidence="2 3" key="1">
    <citation type="submission" date="2019-03" db="EMBL/GenBank/DDBJ databases">
        <title>First draft genome of Liparis tanakae, snailfish: a comprehensive survey of snailfish specific genes.</title>
        <authorList>
            <person name="Kim W."/>
            <person name="Song I."/>
            <person name="Jeong J.-H."/>
            <person name="Kim D."/>
            <person name="Kim S."/>
            <person name="Ryu S."/>
            <person name="Song J.Y."/>
            <person name="Lee S.K."/>
        </authorList>
    </citation>
    <scope>NUCLEOTIDE SEQUENCE [LARGE SCALE GENOMIC DNA]</scope>
    <source>
        <tissue evidence="2">Muscle</tissue>
    </source>
</reference>
<feature type="region of interest" description="Disordered" evidence="1">
    <location>
        <begin position="30"/>
        <end position="59"/>
    </location>
</feature>
<comment type="caution">
    <text evidence="2">The sequence shown here is derived from an EMBL/GenBank/DDBJ whole genome shotgun (WGS) entry which is preliminary data.</text>
</comment>
<protein>
    <submittedName>
        <fullName evidence="2">Uncharacterized protein</fullName>
    </submittedName>
</protein>
<sequence>MESKAVLQQSSVRLLDRQQCLAAGLETGPLASHSWDRSAPRRNEAPESRRDLRTQLKVEVSPSPAQWGFISMKRLRQQSQSGCSLLAN</sequence>
<dbReference type="AlphaFoldDB" id="A0A4Z2J9P5"/>
<gene>
    <name evidence="2" type="ORF">EYF80_003183</name>
</gene>
<dbReference type="EMBL" id="SRLO01000015">
    <property type="protein sequence ID" value="TNN86413.1"/>
    <property type="molecule type" value="Genomic_DNA"/>
</dbReference>
<dbReference type="Proteomes" id="UP000314294">
    <property type="component" value="Unassembled WGS sequence"/>
</dbReference>
<name>A0A4Z2J9P5_9TELE</name>
<evidence type="ECO:0000256" key="1">
    <source>
        <dbReference type="SAM" id="MobiDB-lite"/>
    </source>
</evidence>
<proteinExistence type="predicted"/>
<evidence type="ECO:0000313" key="3">
    <source>
        <dbReference type="Proteomes" id="UP000314294"/>
    </source>
</evidence>
<evidence type="ECO:0000313" key="2">
    <source>
        <dbReference type="EMBL" id="TNN86413.1"/>
    </source>
</evidence>
<feature type="compositionally biased region" description="Basic and acidic residues" evidence="1">
    <location>
        <begin position="34"/>
        <end position="56"/>
    </location>
</feature>
<keyword evidence="3" id="KW-1185">Reference proteome</keyword>
<accession>A0A4Z2J9P5</accession>
<organism evidence="2 3">
    <name type="scientific">Liparis tanakae</name>
    <name type="common">Tanaka's snailfish</name>
    <dbReference type="NCBI Taxonomy" id="230148"/>
    <lineage>
        <taxon>Eukaryota</taxon>
        <taxon>Metazoa</taxon>
        <taxon>Chordata</taxon>
        <taxon>Craniata</taxon>
        <taxon>Vertebrata</taxon>
        <taxon>Euteleostomi</taxon>
        <taxon>Actinopterygii</taxon>
        <taxon>Neopterygii</taxon>
        <taxon>Teleostei</taxon>
        <taxon>Neoteleostei</taxon>
        <taxon>Acanthomorphata</taxon>
        <taxon>Eupercaria</taxon>
        <taxon>Perciformes</taxon>
        <taxon>Cottioidei</taxon>
        <taxon>Cottales</taxon>
        <taxon>Liparidae</taxon>
        <taxon>Liparis</taxon>
    </lineage>
</organism>